<reference evidence="1 2" key="2">
    <citation type="submission" date="2009-02" db="EMBL/GenBank/DDBJ databases">
        <title>Draft genome sequence of Clostridium methylpentosum (DSM 5476).</title>
        <authorList>
            <person name="Sudarsanam P."/>
            <person name="Ley R."/>
            <person name="Guruge J."/>
            <person name="Turnbaugh P.J."/>
            <person name="Mahowald M."/>
            <person name="Liep D."/>
            <person name="Gordon J."/>
        </authorList>
    </citation>
    <scope>NUCLEOTIDE SEQUENCE [LARGE SCALE GENOMIC DNA]</scope>
    <source>
        <strain evidence="1 2">DSM 5476</strain>
    </source>
</reference>
<evidence type="ECO:0000313" key="1">
    <source>
        <dbReference type="EMBL" id="EEG29716.1"/>
    </source>
</evidence>
<reference evidence="1 2" key="1">
    <citation type="submission" date="2009-01" db="EMBL/GenBank/DDBJ databases">
        <authorList>
            <person name="Fulton L."/>
            <person name="Clifton S."/>
            <person name="Fulton B."/>
            <person name="Xu J."/>
            <person name="Minx P."/>
            <person name="Pepin K.H."/>
            <person name="Johnson M."/>
            <person name="Bhonagiri V."/>
            <person name="Nash W.E."/>
            <person name="Mardis E.R."/>
            <person name="Wilson R.K."/>
        </authorList>
    </citation>
    <scope>NUCLEOTIDE SEQUENCE [LARGE SCALE GENOMIC DNA]</scope>
    <source>
        <strain evidence="1 2">DSM 5476</strain>
    </source>
</reference>
<dbReference type="AlphaFoldDB" id="C0EFT7"/>
<comment type="caution">
    <text evidence="1">The sequence shown here is derived from an EMBL/GenBank/DDBJ whole genome shotgun (WGS) entry which is preliminary data.</text>
</comment>
<name>C0EFT7_9FIRM</name>
<dbReference type="Proteomes" id="UP000003340">
    <property type="component" value="Unassembled WGS sequence"/>
</dbReference>
<sequence>MRLSAPFLIARRSMVFFPNYYDILKKDEYLQRDFVPIKMNL</sequence>
<dbReference type="STRING" id="537013.CLOSTMETH_02729"/>
<proteinExistence type="predicted"/>
<organism evidence="1 2">
    <name type="scientific">[Clostridium] methylpentosum DSM 5476</name>
    <dbReference type="NCBI Taxonomy" id="537013"/>
    <lineage>
        <taxon>Bacteria</taxon>
        <taxon>Bacillati</taxon>
        <taxon>Bacillota</taxon>
        <taxon>Clostridia</taxon>
        <taxon>Eubacteriales</taxon>
        <taxon>Oscillospiraceae</taxon>
        <taxon>Oscillospiraceae incertae sedis</taxon>
    </lineage>
</organism>
<accession>C0EFT7</accession>
<evidence type="ECO:0000313" key="2">
    <source>
        <dbReference type="Proteomes" id="UP000003340"/>
    </source>
</evidence>
<protein>
    <submittedName>
        <fullName evidence="1">Uncharacterized protein</fullName>
    </submittedName>
</protein>
<gene>
    <name evidence="1" type="ORF">CLOSTMETH_02729</name>
</gene>
<dbReference type="EMBL" id="ACEC01000093">
    <property type="protein sequence ID" value="EEG29716.1"/>
    <property type="molecule type" value="Genomic_DNA"/>
</dbReference>
<dbReference type="HOGENOM" id="CLU_3268125_0_0_9"/>
<keyword evidence="2" id="KW-1185">Reference proteome</keyword>